<protein>
    <recommendedName>
        <fullName evidence="6">EF-hand domain-containing protein</fullName>
    </recommendedName>
</protein>
<dbReference type="Proteomes" id="UP000285883">
    <property type="component" value="Unassembled WGS sequence"/>
</dbReference>
<feature type="domain" description="EF-hand" evidence="6">
    <location>
        <begin position="234"/>
        <end position="262"/>
    </location>
</feature>
<dbReference type="InterPro" id="IPR018247">
    <property type="entry name" value="EF_Hand_1_Ca_BS"/>
</dbReference>
<evidence type="ECO:0000313" key="10">
    <source>
        <dbReference type="Proteomes" id="UP000285624"/>
    </source>
</evidence>
<feature type="domain" description="EF-hand" evidence="6">
    <location>
        <begin position="443"/>
        <end position="471"/>
    </location>
</feature>
<feature type="coiled-coil region" evidence="4">
    <location>
        <begin position="52"/>
        <end position="86"/>
    </location>
</feature>
<dbReference type="Pfam" id="PF13833">
    <property type="entry name" value="EF-hand_8"/>
    <property type="match status" value="1"/>
</dbReference>
<keyword evidence="4" id="KW-0175">Coiled coil</keyword>
<dbReference type="EMBL" id="MBDN02000209">
    <property type="protein sequence ID" value="RLN78050.1"/>
    <property type="molecule type" value="Genomic_DNA"/>
</dbReference>
<feature type="compositionally biased region" description="Basic and acidic residues" evidence="5">
    <location>
        <begin position="1"/>
        <end position="11"/>
    </location>
</feature>
<feature type="compositionally biased region" description="Low complexity" evidence="5">
    <location>
        <begin position="23"/>
        <end position="44"/>
    </location>
</feature>
<evidence type="ECO:0000259" key="6">
    <source>
        <dbReference type="SMART" id="SM00054"/>
    </source>
</evidence>
<comment type="caution">
    <text evidence="8">The sequence shown here is derived from an EMBL/GenBank/DDBJ whole genome shotgun (WGS) entry which is preliminary data.</text>
</comment>
<dbReference type="Gene3D" id="1.10.238.10">
    <property type="entry name" value="EF-hand"/>
    <property type="match status" value="2"/>
</dbReference>
<dbReference type="EMBL" id="MAYM02000448">
    <property type="protein sequence ID" value="RLN38360.1"/>
    <property type="molecule type" value="Genomic_DNA"/>
</dbReference>
<keyword evidence="3" id="KW-0106">Calcium</keyword>
<evidence type="ECO:0000313" key="9">
    <source>
        <dbReference type="EMBL" id="RLN78050.1"/>
    </source>
</evidence>
<dbReference type="InterPro" id="IPR002048">
    <property type="entry name" value="EF_hand_dom"/>
</dbReference>
<evidence type="ECO:0000256" key="1">
    <source>
        <dbReference type="ARBA" id="ARBA00022723"/>
    </source>
</evidence>
<evidence type="ECO:0000256" key="5">
    <source>
        <dbReference type="SAM" id="MobiDB-lite"/>
    </source>
</evidence>
<reference evidence="10 11" key="2">
    <citation type="submission" date="2018-07" db="EMBL/GenBank/DDBJ databases">
        <title>Genome sequencing of oomycete isolates from Chile give support for New Zealand origin for Phytophthora kernoviae and make available the first Nothophytophthora sp. genome.</title>
        <authorList>
            <person name="Studholme D.J."/>
            <person name="Sanfuentes E."/>
            <person name="Panda P."/>
            <person name="Hill R."/>
            <person name="Sambles C."/>
            <person name="Grant M."/>
            <person name="Williams N.M."/>
            <person name="Mcdougal R.L."/>
        </authorList>
    </citation>
    <scope>NUCLEOTIDE SEQUENCE [LARGE SCALE GENOMIC DNA]</scope>
    <source>
        <strain evidence="8">Chile2</strain>
        <strain evidence="9">Chile4</strain>
    </source>
</reference>
<dbReference type="InterPro" id="IPR051581">
    <property type="entry name" value="Ca-bind"/>
</dbReference>
<gene>
    <name evidence="8" type="ORF">BBI17_006350</name>
    <name evidence="9" type="ORF">BBO99_00006246</name>
    <name evidence="7" type="ORF">JM18_005715</name>
</gene>
<keyword evidence="1" id="KW-0479">Metal-binding</keyword>
<name>A0A3R7JZS7_9STRA</name>
<evidence type="ECO:0000256" key="2">
    <source>
        <dbReference type="ARBA" id="ARBA00022737"/>
    </source>
</evidence>
<dbReference type="GO" id="GO:0005509">
    <property type="term" value="F:calcium ion binding"/>
    <property type="evidence" value="ECO:0007669"/>
    <property type="project" value="InterPro"/>
</dbReference>
<sequence length="637" mass="72044">MLEKNGGEKLPVDVPNSTAQGVPTTPLLSPKSPLSSTTSSPTKPVFLKTWEEREHERRLEKEISKAQRIEEEKQRLKQRVLERQQRDDYEALISKLAERRNQRAAKRIQMFFREFLNSLHAQQNAEINRAATLVQAAWKRFVHVKEYPHRLETGKQQKELALMAQDEQALRLWLARMEKEVSAEPLVVPTSEDEDDDAVSAVASPSKEVVDALVSTWRRLHRVFVLAHTTKGIDYSELFSQIDLRKDDVLDRAELRLGARSFGVRLNRQITRAAAVYEAAMVHLTKLGKSTADYRAFREALVHLFRGFDVDNDGQLDILTQFCGSSPLPQHPAAHIAKGMMELLDLNANGVATLKEWLTFAQHEDSEGNNDDPVVIEAMRKALKDSESDDPEHLVVWFSGLPGAMQIATTRPGEPTQVKIRVTEFKNALRAKLGGARTISLRTIDRVVESIDKDSSGWITTNELYTWAFPTRDLEEILRLAIRSWQLERQRETSPTIFTTNVYKRFDTDNNGSIAVRELISGFGSFGVRLTKYEARVLMIAFDLDGDGCWSKSEFITFVDKLFPVDLVVEPLTVVVPTHESAITDIDTHEVRALDDSEYSNDELAQSGSSDAVSSSAYTSEDEVVVRPVEYSEDFDD</sequence>
<dbReference type="EMBL" id="JPWU03000177">
    <property type="protein sequence ID" value="KAG2523594.1"/>
    <property type="molecule type" value="Genomic_DNA"/>
</dbReference>
<accession>A0A3R7JZS7</accession>
<evidence type="ECO:0000313" key="7">
    <source>
        <dbReference type="EMBL" id="KAG2523594.1"/>
    </source>
</evidence>
<dbReference type="PANTHER" id="PTHR34524">
    <property type="entry name" value="CALCYPHOSIN"/>
    <property type="match status" value="1"/>
</dbReference>
<dbReference type="STRING" id="325452.A0A3R7JZS7"/>
<dbReference type="PANTHER" id="PTHR34524:SF6">
    <property type="entry name" value="CALCYPHOSINE LIKE"/>
    <property type="match status" value="1"/>
</dbReference>
<reference evidence="7" key="1">
    <citation type="journal article" date="2015" name="Genom Data">
        <title>Genome sequences of six Phytophthora species associated with forests in New Zealand.</title>
        <authorList>
            <person name="Studholme D.J."/>
            <person name="McDougal R.L."/>
            <person name="Sambles C."/>
            <person name="Hansen E."/>
            <person name="Hardy G."/>
            <person name="Grant M."/>
            <person name="Ganley R.J."/>
            <person name="Williams N.M."/>
        </authorList>
    </citation>
    <scope>NUCLEOTIDE SEQUENCE</scope>
    <source>
        <strain evidence="7">NZFS 3630</strain>
    </source>
</reference>
<evidence type="ECO:0000313" key="8">
    <source>
        <dbReference type="EMBL" id="RLN38360.1"/>
    </source>
</evidence>
<feature type="domain" description="EF-hand" evidence="6">
    <location>
        <begin position="534"/>
        <end position="562"/>
    </location>
</feature>
<dbReference type="PROSITE" id="PS00018">
    <property type="entry name" value="EF_HAND_1"/>
    <property type="match status" value="2"/>
</dbReference>
<dbReference type="CDD" id="cd00051">
    <property type="entry name" value="EFh"/>
    <property type="match status" value="1"/>
</dbReference>
<dbReference type="SUPFAM" id="SSF47473">
    <property type="entry name" value="EF-hand"/>
    <property type="match status" value="2"/>
</dbReference>
<dbReference type="Proteomes" id="UP000285624">
    <property type="component" value="Unassembled WGS sequence"/>
</dbReference>
<feature type="compositionally biased region" description="Low complexity" evidence="5">
    <location>
        <begin position="605"/>
        <end position="619"/>
    </location>
</feature>
<evidence type="ECO:0000313" key="11">
    <source>
        <dbReference type="Proteomes" id="UP000285883"/>
    </source>
</evidence>
<evidence type="ECO:0000256" key="3">
    <source>
        <dbReference type="ARBA" id="ARBA00022837"/>
    </source>
</evidence>
<organism evidence="8 11">
    <name type="scientific">Phytophthora kernoviae</name>
    <dbReference type="NCBI Taxonomy" id="325452"/>
    <lineage>
        <taxon>Eukaryota</taxon>
        <taxon>Sar</taxon>
        <taxon>Stramenopiles</taxon>
        <taxon>Oomycota</taxon>
        <taxon>Peronosporomycetes</taxon>
        <taxon>Peronosporales</taxon>
        <taxon>Peronosporaceae</taxon>
        <taxon>Phytophthora</taxon>
    </lineage>
</organism>
<feature type="region of interest" description="Disordered" evidence="5">
    <location>
        <begin position="598"/>
        <end position="622"/>
    </location>
</feature>
<dbReference type="SMART" id="SM00054">
    <property type="entry name" value="EFh"/>
    <property type="match status" value="5"/>
</dbReference>
<dbReference type="AlphaFoldDB" id="A0A3R7JZS7"/>
<feature type="domain" description="EF-hand" evidence="6">
    <location>
        <begin position="336"/>
        <end position="364"/>
    </location>
</feature>
<proteinExistence type="predicted"/>
<reference evidence="7" key="3">
    <citation type="submission" date="2020-06" db="EMBL/GenBank/DDBJ databases">
        <authorList>
            <person name="Studholme D.J."/>
        </authorList>
    </citation>
    <scope>NUCLEOTIDE SEQUENCE</scope>
    <source>
        <strain evidence="7">NZFS 3630</strain>
    </source>
</reference>
<evidence type="ECO:0000256" key="4">
    <source>
        <dbReference type="SAM" id="Coils"/>
    </source>
</evidence>
<keyword evidence="10" id="KW-1185">Reference proteome</keyword>
<feature type="domain" description="EF-hand" evidence="6">
    <location>
        <begin position="498"/>
        <end position="526"/>
    </location>
</feature>
<dbReference type="Proteomes" id="UP000792063">
    <property type="component" value="Unassembled WGS sequence"/>
</dbReference>
<dbReference type="InterPro" id="IPR011992">
    <property type="entry name" value="EF-hand-dom_pair"/>
</dbReference>
<keyword evidence="2" id="KW-0677">Repeat</keyword>
<feature type="region of interest" description="Disordered" evidence="5">
    <location>
        <begin position="1"/>
        <end position="47"/>
    </location>
</feature>